<keyword evidence="5 8" id="KW-0175">Coiled coil</keyword>
<name>A0A4P9WZJ4_9FUNG</name>
<evidence type="ECO:0000313" key="12">
    <source>
        <dbReference type="Proteomes" id="UP000274922"/>
    </source>
</evidence>
<reference evidence="11 12" key="1">
    <citation type="journal article" date="2018" name="Nat. Microbiol.">
        <title>Leveraging single-cell genomics to expand the fungal tree of life.</title>
        <authorList>
            <person name="Ahrendt S.R."/>
            <person name="Quandt C.A."/>
            <person name="Ciobanu D."/>
            <person name="Clum A."/>
            <person name="Salamov A."/>
            <person name="Andreopoulos B."/>
            <person name="Cheng J.F."/>
            <person name="Woyke T."/>
            <person name="Pelin A."/>
            <person name="Henrissat B."/>
            <person name="Reynolds N.K."/>
            <person name="Benny G.L."/>
            <person name="Smith M.E."/>
            <person name="James T.Y."/>
            <person name="Grigoriev I.V."/>
        </authorList>
    </citation>
    <scope>NUCLEOTIDE SEQUENCE [LARGE SCALE GENOMIC DNA]</scope>
    <source>
        <strain evidence="11 12">ATCC 52028</strain>
    </source>
</reference>
<dbReference type="Pfam" id="PF07798">
    <property type="entry name" value="CCDC90-like"/>
    <property type="match status" value="1"/>
</dbReference>
<evidence type="ECO:0000313" key="9">
    <source>
        <dbReference type="EMBL" id="RKO97833.1"/>
    </source>
</evidence>
<feature type="non-terminal residue" evidence="9">
    <location>
        <position position="1"/>
    </location>
</feature>
<keyword evidence="12" id="KW-1185">Reference proteome</keyword>
<accession>A0A4P9WZJ4</accession>
<organism evidence="9 11">
    <name type="scientific">Caulochytrium protostelioides</name>
    <dbReference type="NCBI Taxonomy" id="1555241"/>
    <lineage>
        <taxon>Eukaryota</taxon>
        <taxon>Fungi</taxon>
        <taxon>Fungi incertae sedis</taxon>
        <taxon>Chytridiomycota</taxon>
        <taxon>Chytridiomycota incertae sedis</taxon>
        <taxon>Chytridiomycetes</taxon>
        <taxon>Caulochytriales</taxon>
        <taxon>Caulochytriaceae</taxon>
        <taxon>Caulochytrium</taxon>
    </lineage>
</organism>
<reference evidence="10" key="2">
    <citation type="submission" date="2018-04" db="EMBL/GenBank/DDBJ databases">
        <title>Leveraging single-cell genomics to expand the Fungal Tree of Life.</title>
        <authorList>
            <consortium name="DOE Joint Genome Institute"/>
            <person name="Ahrendt S.R."/>
            <person name="Quandt C.A."/>
            <person name="Ciobanu D."/>
            <person name="Clum A."/>
            <person name="Salamov A."/>
            <person name="Andreopoulos B."/>
            <person name="Cheng J.-F."/>
            <person name="Woyke T."/>
            <person name="Pelin A."/>
            <person name="Henrissat B."/>
            <person name="Benny G.L."/>
            <person name="Smith M.E."/>
            <person name="James T.Y."/>
            <person name="Grigoriev I.V."/>
        </authorList>
    </citation>
    <scope>NUCLEOTIDE SEQUENCE</scope>
    <source>
        <strain evidence="10">ATCC 52028</strain>
    </source>
</reference>
<gene>
    <name evidence="9" type="ORF">CAUPRSCDRAFT_5895</name>
    <name evidence="10" type="ORF">CXG81DRAFT_15633</name>
</gene>
<evidence type="ECO:0000313" key="10">
    <source>
        <dbReference type="EMBL" id="RKO98650.1"/>
    </source>
</evidence>
<keyword evidence="7" id="KW-0472">Membrane</keyword>
<keyword evidence="3" id="KW-0812">Transmembrane</keyword>
<dbReference type="AlphaFoldDB" id="A0A4P9WZJ4"/>
<evidence type="ECO:0000256" key="5">
    <source>
        <dbReference type="ARBA" id="ARBA00023054"/>
    </source>
</evidence>
<dbReference type="GO" id="GO:0005739">
    <property type="term" value="C:mitochondrion"/>
    <property type="evidence" value="ECO:0007669"/>
    <property type="project" value="UniProtKB-SubCell"/>
</dbReference>
<evidence type="ECO:0008006" key="13">
    <source>
        <dbReference type="Google" id="ProtNLM"/>
    </source>
</evidence>
<evidence type="ECO:0000256" key="2">
    <source>
        <dbReference type="ARBA" id="ARBA00004370"/>
    </source>
</evidence>
<protein>
    <recommendedName>
        <fullName evidence="13">DUF1640-domain-containing protein</fullName>
    </recommendedName>
</protein>
<comment type="subcellular location">
    <subcellularLocation>
        <location evidence="2">Membrane</location>
    </subcellularLocation>
    <subcellularLocation>
        <location evidence="1">Mitochondrion</location>
    </subcellularLocation>
</comment>
<reference evidence="9" key="3">
    <citation type="submission" date="2018-08" db="EMBL/GenBank/DDBJ databases">
        <title>Leveraging single-cell genomics to expand the Fungal Tree of Life.</title>
        <authorList>
            <consortium name="DOE Joint Genome Institute"/>
            <person name="Ahrendt S.R."/>
            <person name="Quandt C.A."/>
            <person name="Ciobanu D."/>
            <person name="Clum A."/>
            <person name="Salamov A."/>
            <person name="Andreopoulos B."/>
            <person name="Cheng J.-F."/>
            <person name="Woyke T."/>
            <person name="Pelin A."/>
            <person name="Henrissat B."/>
            <person name="Reynolds N."/>
            <person name="Benny G.L."/>
            <person name="Smith M.E."/>
            <person name="James T.Y."/>
            <person name="Grigoriev I.V."/>
        </authorList>
    </citation>
    <scope>NUCLEOTIDE SEQUENCE</scope>
    <source>
        <strain evidence="9">ATCC 52028</strain>
    </source>
</reference>
<evidence type="ECO:0000256" key="7">
    <source>
        <dbReference type="ARBA" id="ARBA00023136"/>
    </source>
</evidence>
<keyword evidence="6" id="KW-0496">Mitochondrion</keyword>
<evidence type="ECO:0000256" key="6">
    <source>
        <dbReference type="ARBA" id="ARBA00023128"/>
    </source>
</evidence>
<dbReference type="STRING" id="1555241.A0A4P9WZJ4"/>
<evidence type="ECO:0000256" key="1">
    <source>
        <dbReference type="ARBA" id="ARBA00004173"/>
    </source>
</evidence>
<keyword evidence="4" id="KW-1133">Transmembrane helix</keyword>
<proteinExistence type="predicted"/>
<dbReference type="EMBL" id="ML009158">
    <property type="protein sequence ID" value="RKO97833.1"/>
    <property type="molecule type" value="Genomic_DNA"/>
</dbReference>
<dbReference type="Proteomes" id="UP000274922">
    <property type="component" value="Unassembled WGS sequence"/>
</dbReference>
<dbReference type="PANTHER" id="PTHR14360:SF1">
    <property type="entry name" value="PROTEIN FMP32, MITOCHONDRIAL"/>
    <property type="match status" value="1"/>
</dbReference>
<dbReference type="PANTHER" id="PTHR14360">
    <property type="entry name" value="PROTEIN FMP32, MITOCHONDRIAL"/>
    <property type="match status" value="1"/>
</dbReference>
<dbReference type="Proteomes" id="UP000268535">
    <property type="component" value="Unassembled WGS sequence"/>
</dbReference>
<dbReference type="GO" id="GO:0016020">
    <property type="term" value="C:membrane"/>
    <property type="evidence" value="ECO:0007669"/>
    <property type="project" value="UniProtKB-SubCell"/>
</dbReference>
<evidence type="ECO:0000256" key="8">
    <source>
        <dbReference type="SAM" id="Coils"/>
    </source>
</evidence>
<evidence type="ECO:0000313" key="11">
    <source>
        <dbReference type="Proteomes" id="UP000268535"/>
    </source>
</evidence>
<dbReference type="SUPFAM" id="SSF58113">
    <property type="entry name" value="Apolipoprotein A-I"/>
    <property type="match status" value="1"/>
</dbReference>
<dbReference type="InterPro" id="IPR024461">
    <property type="entry name" value="CCDC90-like"/>
</dbReference>
<dbReference type="EMBL" id="ML014385">
    <property type="protein sequence ID" value="RKO98650.1"/>
    <property type="molecule type" value="Genomic_DNA"/>
</dbReference>
<evidence type="ECO:0000256" key="3">
    <source>
        <dbReference type="ARBA" id="ARBA00022692"/>
    </source>
</evidence>
<feature type="coiled-coil region" evidence="8">
    <location>
        <begin position="52"/>
        <end position="130"/>
    </location>
</feature>
<evidence type="ECO:0000256" key="4">
    <source>
        <dbReference type="ARBA" id="ARBA00022989"/>
    </source>
</evidence>
<dbReference type="OrthoDB" id="889336at2759"/>
<dbReference type="Gene3D" id="1.20.5.340">
    <property type="match status" value="1"/>
</dbReference>
<sequence>FNTAKSVKALVAEGFTPAQADAILGLVAEAIRGSADNIAHQLVKRSDQEQYVSESNADFAQLRQEINALERKDFSLLRSDLENMQETLAHIRETMRDEISRVHGGVRLDINLEKSRIQDETKELDEMVRKVGDRIDEQTNSLSDRLNEVRDNVRRSTIRK</sequence>